<reference evidence="1" key="1">
    <citation type="journal article" date="2021" name="Proc. Natl. Acad. Sci. U.S.A.">
        <title>A Catalog of Tens of Thousands of Viruses from Human Metagenomes Reveals Hidden Associations with Chronic Diseases.</title>
        <authorList>
            <person name="Tisza M.J."/>
            <person name="Buck C.B."/>
        </authorList>
    </citation>
    <scope>NUCLEOTIDE SEQUENCE</scope>
    <source>
        <strain evidence="1">CtfJc17</strain>
    </source>
</reference>
<proteinExistence type="predicted"/>
<protein>
    <submittedName>
        <fullName evidence="1">Uncharacterized protein</fullName>
    </submittedName>
</protein>
<organism evidence="1">
    <name type="scientific">Myoviridae sp. ctfJc17</name>
    <dbReference type="NCBI Taxonomy" id="2827612"/>
    <lineage>
        <taxon>Viruses</taxon>
        <taxon>Duplodnaviria</taxon>
        <taxon>Heunggongvirae</taxon>
        <taxon>Uroviricota</taxon>
        <taxon>Caudoviricetes</taxon>
    </lineage>
</organism>
<accession>A0A8S5LRG4</accession>
<evidence type="ECO:0000313" key="1">
    <source>
        <dbReference type="EMBL" id="DAD72435.1"/>
    </source>
</evidence>
<name>A0A8S5LRG4_9CAUD</name>
<sequence>MAKMLQLRWTRIETQNGIWFDSNRVILHGICGIHVEMKGQGNDITAMQSMTGDKYVSCFQDYFGDLWDKIIPHPGIGQTMKFRVNRLPDYAIIRGDVEDGGDVDPDNPEIPMNAFCGSEGEPFRGNNTELFLGKQPIN</sequence>
<dbReference type="EMBL" id="BK015898">
    <property type="protein sequence ID" value="DAD72435.1"/>
    <property type="molecule type" value="Genomic_DNA"/>
</dbReference>